<keyword evidence="2" id="KW-1185">Reference proteome</keyword>
<accession>A0ACB9B8R5</accession>
<name>A0ACB9B8R5_ARCLA</name>
<dbReference type="Proteomes" id="UP001055879">
    <property type="component" value="Linkage Group LG06"/>
</dbReference>
<evidence type="ECO:0000313" key="2">
    <source>
        <dbReference type="Proteomes" id="UP001055879"/>
    </source>
</evidence>
<protein>
    <submittedName>
        <fullName evidence="1">Uncharacterized protein</fullName>
    </submittedName>
</protein>
<reference evidence="1 2" key="2">
    <citation type="journal article" date="2022" name="Mol. Ecol. Resour.">
        <title>The genomes of chicory, endive, great burdock and yacon provide insights into Asteraceae paleo-polyploidization history and plant inulin production.</title>
        <authorList>
            <person name="Fan W."/>
            <person name="Wang S."/>
            <person name="Wang H."/>
            <person name="Wang A."/>
            <person name="Jiang F."/>
            <person name="Liu H."/>
            <person name="Zhao H."/>
            <person name="Xu D."/>
            <person name="Zhang Y."/>
        </authorList>
    </citation>
    <scope>NUCLEOTIDE SEQUENCE [LARGE SCALE GENOMIC DNA]</scope>
    <source>
        <strain evidence="2">cv. Niubang</strain>
    </source>
</reference>
<sequence length="409" mass="47512">MFSEVLFNDESVGKKTWVGVSISLMACTNNDIIMPTPQADGAINQSANRRSADYKTNIWNYDHLQFLGREFDELECRMEACKLKEVVQQLFVETIDPMEMLELLDNIGKLGLATYFKGEIDEVLDSFEPLKSRSNYLSIEDDLYATSLCFRMLRLNGYNVSQDMFIGFMDKAKKSMNMNVKAVVSLYEASHLAMEGENILEEAQVYTTTFLKDVRSSSKDKIVEEIEKVLELPLNLGVEWFNVRNHIHEYEKKDSVIFNLLKLAKLNFNLVQAAHQRDLKDILRWWKMLPTTEHLSFTRNRVVESYLWTTGVAFEPHYGNLRKWLTKVTKLVIIIDDVYDVFGTLDELEIFTSAVERWDFEGTGLLPESMKFCMKMLYDTVAEINHELLEEKGWTVQQHIQTARFARDC</sequence>
<evidence type="ECO:0000313" key="1">
    <source>
        <dbReference type="EMBL" id="KAI3718774.1"/>
    </source>
</evidence>
<gene>
    <name evidence="1" type="ORF">L6452_19658</name>
</gene>
<reference evidence="2" key="1">
    <citation type="journal article" date="2022" name="Mol. Ecol. Resour.">
        <title>The genomes of chicory, endive, great burdock and yacon provide insights into Asteraceae palaeo-polyploidization history and plant inulin production.</title>
        <authorList>
            <person name="Fan W."/>
            <person name="Wang S."/>
            <person name="Wang H."/>
            <person name="Wang A."/>
            <person name="Jiang F."/>
            <person name="Liu H."/>
            <person name="Zhao H."/>
            <person name="Xu D."/>
            <person name="Zhang Y."/>
        </authorList>
    </citation>
    <scope>NUCLEOTIDE SEQUENCE [LARGE SCALE GENOMIC DNA]</scope>
    <source>
        <strain evidence="2">cv. Niubang</strain>
    </source>
</reference>
<dbReference type="EMBL" id="CM042052">
    <property type="protein sequence ID" value="KAI3718774.1"/>
    <property type="molecule type" value="Genomic_DNA"/>
</dbReference>
<organism evidence="1 2">
    <name type="scientific">Arctium lappa</name>
    <name type="common">Greater burdock</name>
    <name type="synonym">Lappa major</name>
    <dbReference type="NCBI Taxonomy" id="4217"/>
    <lineage>
        <taxon>Eukaryota</taxon>
        <taxon>Viridiplantae</taxon>
        <taxon>Streptophyta</taxon>
        <taxon>Embryophyta</taxon>
        <taxon>Tracheophyta</taxon>
        <taxon>Spermatophyta</taxon>
        <taxon>Magnoliopsida</taxon>
        <taxon>eudicotyledons</taxon>
        <taxon>Gunneridae</taxon>
        <taxon>Pentapetalae</taxon>
        <taxon>asterids</taxon>
        <taxon>campanulids</taxon>
        <taxon>Asterales</taxon>
        <taxon>Asteraceae</taxon>
        <taxon>Carduoideae</taxon>
        <taxon>Cardueae</taxon>
        <taxon>Arctiinae</taxon>
        <taxon>Arctium</taxon>
    </lineage>
</organism>
<proteinExistence type="predicted"/>
<comment type="caution">
    <text evidence="1">The sequence shown here is derived from an EMBL/GenBank/DDBJ whole genome shotgun (WGS) entry which is preliminary data.</text>
</comment>